<evidence type="ECO:0008006" key="4">
    <source>
        <dbReference type="Google" id="ProtNLM"/>
    </source>
</evidence>
<reference evidence="2" key="1">
    <citation type="submission" date="2021-12" db="EMBL/GenBank/DDBJ databases">
        <authorList>
            <person name="King R."/>
        </authorList>
    </citation>
    <scope>NUCLEOTIDE SEQUENCE</scope>
</reference>
<dbReference type="AlphaFoldDB" id="A0A9P0ANH0"/>
<proteinExistence type="predicted"/>
<dbReference type="Proteomes" id="UP001152759">
    <property type="component" value="Chromosome 9"/>
</dbReference>
<evidence type="ECO:0000256" key="1">
    <source>
        <dbReference type="SAM" id="SignalP"/>
    </source>
</evidence>
<keyword evidence="1" id="KW-0732">Signal</keyword>
<accession>A0A9P0ANH0</accession>
<dbReference type="EMBL" id="OU963870">
    <property type="protein sequence ID" value="CAH0395646.1"/>
    <property type="molecule type" value="Genomic_DNA"/>
</dbReference>
<name>A0A9P0ANH0_BEMTA</name>
<protein>
    <recommendedName>
        <fullName evidence="4">Cuticular protein</fullName>
    </recommendedName>
</protein>
<evidence type="ECO:0000313" key="2">
    <source>
        <dbReference type="EMBL" id="CAH0395646.1"/>
    </source>
</evidence>
<evidence type="ECO:0000313" key="3">
    <source>
        <dbReference type="Proteomes" id="UP001152759"/>
    </source>
</evidence>
<organism evidence="2 3">
    <name type="scientific">Bemisia tabaci</name>
    <name type="common">Sweetpotato whitefly</name>
    <name type="synonym">Aleurodes tabaci</name>
    <dbReference type="NCBI Taxonomy" id="7038"/>
    <lineage>
        <taxon>Eukaryota</taxon>
        <taxon>Metazoa</taxon>
        <taxon>Ecdysozoa</taxon>
        <taxon>Arthropoda</taxon>
        <taxon>Hexapoda</taxon>
        <taxon>Insecta</taxon>
        <taxon>Pterygota</taxon>
        <taxon>Neoptera</taxon>
        <taxon>Paraneoptera</taxon>
        <taxon>Hemiptera</taxon>
        <taxon>Sternorrhyncha</taxon>
        <taxon>Aleyrodoidea</taxon>
        <taxon>Aleyrodidae</taxon>
        <taxon>Aleyrodinae</taxon>
        <taxon>Bemisia</taxon>
    </lineage>
</organism>
<gene>
    <name evidence="2" type="ORF">BEMITA_LOCUS13810</name>
</gene>
<sequence length="193" mass="19636">MAFLALFGAVMCASLVFGNPHIPCASSSWGAGSWKSGSMGGGAGGMGGGAGGMGGGAGGMGGGAGGMGGGAGGAGGFGGPIIIEQVAPTPVVVGLPLSPNVIEHQSAPYEINYFGTPYVVRHKQKAALNVYTQTPVVVDTYAEPKVQELGAQPAVIVEEKGCAPPLVFDNSRIERRVLWEYVVVRQDYHRRSM</sequence>
<feature type="signal peptide" evidence="1">
    <location>
        <begin position="1"/>
        <end position="18"/>
    </location>
</feature>
<feature type="chain" id="PRO_5040420389" description="Cuticular protein" evidence="1">
    <location>
        <begin position="19"/>
        <end position="193"/>
    </location>
</feature>
<keyword evidence="3" id="KW-1185">Reference proteome</keyword>